<reference evidence="5" key="1">
    <citation type="submission" date="2017-09" db="EMBL/GenBank/DDBJ databases">
        <title>FDA dAtabase for Regulatory Grade micrObial Sequences (FDA-ARGOS): Supporting development and validation of Infectious Disease Dx tests.</title>
        <authorList>
            <person name="Minogue T."/>
            <person name="Wolcott M."/>
            <person name="Wasieloski L."/>
            <person name="Aguilar W."/>
            <person name="Moore D."/>
            <person name="Tallon L."/>
            <person name="Sadzewicz L."/>
            <person name="Ott S."/>
            <person name="Zhao X."/>
            <person name="Nagaraj S."/>
            <person name="Vavikolanu K."/>
            <person name="Aluvathingal J."/>
            <person name="Nadendla S."/>
            <person name="Sichtig H."/>
        </authorList>
    </citation>
    <scope>NUCLEOTIDE SEQUENCE [LARGE SCALE GENOMIC DNA]</scope>
    <source>
        <strain evidence="5">FDAARGOS_390</strain>
    </source>
</reference>
<feature type="region of interest" description="Disordered" evidence="3">
    <location>
        <begin position="70"/>
        <end position="110"/>
    </location>
</feature>
<protein>
    <submittedName>
        <fullName evidence="4">RND transporter</fullName>
    </submittedName>
</protein>
<dbReference type="EMBL" id="PDDY01000002">
    <property type="protein sequence ID" value="PEH40603.1"/>
    <property type="molecule type" value="Genomic_DNA"/>
</dbReference>
<organism evidence="4 5">
    <name type="scientific">Burkholderia gladioli</name>
    <name type="common">Pseudomonas marginata</name>
    <name type="synonym">Phytomonas marginata</name>
    <dbReference type="NCBI Taxonomy" id="28095"/>
    <lineage>
        <taxon>Bacteria</taxon>
        <taxon>Pseudomonadati</taxon>
        <taxon>Pseudomonadota</taxon>
        <taxon>Betaproteobacteria</taxon>
        <taxon>Burkholderiales</taxon>
        <taxon>Burkholderiaceae</taxon>
        <taxon>Burkholderia</taxon>
    </lineage>
</organism>
<keyword evidence="2" id="KW-0449">Lipoprotein</keyword>
<keyword evidence="2" id="KW-0812">Transmembrane</keyword>
<dbReference type="Gene3D" id="2.20.200.10">
    <property type="entry name" value="Outer membrane efflux proteins (OEP)"/>
    <property type="match status" value="1"/>
</dbReference>
<evidence type="ECO:0000313" key="4">
    <source>
        <dbReference type="EMBL" id="PEH40603.1"/>
    </source>
</evidence>
<dbReference type="PANTHER" id="PTHR30203:SF32">
    <property type="entry name" value="CATION EFFLUX SYSTEM PROTEIN CUSC"/>
    <property type="match status" value="1"/>
</dbReference>
<evidence type="ECO:0000256" key="3">
    <source>
        <dbReference type="SAM" id="MobiDB-lite"/>
    </source>
</evidence>
<evidence type="ECO:0000256" key="1">
    <source>
        <dbReference type="ARBA" id="ARBA00007613"/>
    </source>
</evidence>
<dbReference type="Pfam" id="PF02321">
    <property type="entry name" value="OEP"/>
    <property type="match status" value="2"/>
</dbReference>
<comment type="similarity">
    <text evidence="1 2">Belongs to the outer membrane factor (OMF) (TC 1.B.17) family.</text>
</comment>
<dbReference type="Proteomes" id="UP000220629">
    <property type="component" value="Unassembled WGS sequence"/>
</dbReference>
<feature type="compositionally biased region" description="Polar residues" evidence="3">
    <location>
        <begin position="73"/>
        <end position="94"/>
    </location>
</feature>
<dbReference type="NCBIfam" id="TIGR01845">
    <property type="entry name" value="outer_NodT"/>
    <property type="match status" value="1"/>
</dbReference>
<keyword evidence="2" id="KW-0564">Palmitate</keyword>
<dbReference type="PANTHER" id="PTHR30203">
    <property type="entry name" value="OUTER MEMBRANE CATION EFFLUX PROTEIN"/>
    <property type="match status" value="1"/>
</dbReference>
<evidence type="ECO:0000256" key="2">
    <source>
        <dbReference type="RuleBase" id="RU362097"/>
    </source>
</evidence>
<dbReference type="AlphaFoldDB" id="A0A2A7SAY6"/>
<name>A0A2A7SAY6_BURGA</name>
<gene>
    <name evidence="4" type="ORF">CRM94_16505</name>
</gene>
<accession>A0A2A7SAY6</accession>
<dbReference type="InterPro" id="IPR010131">
    <property type="entry name" value="MdtP/NodT-like"/>
</dbReference>
<dbReference type="Gene3D" id="1.20.1600.10">
    <property type="entry name" value="Outer membrane efflux proteins (OEP)"/>
    <property type="match status" value="1"/>
</dbReference>
<keyword evidence="2" id="KW-0472">Membrane</keyword>
<dbReference type="GO" id="GO:0015562">
    <property type="term" value="F:efflux transmembrane transporter activity"/>
    <property type="evidence" value="ECO:0007669"/>
    <property type="project" value="InterPro"/>
</dbReference>
<dbReference type="InterPro" id="IPR003423">
    <property type="entry name" value="OMP_efflux"/>
</dbReference>
<proteinExistence type="inferred from homology"/>
<evidence type="ECO:0000313" key="5">
    <source>
        <dbReference type="Proteomes" id="UP000220629"/>
    </source>
</evidence>
<dbReference type="GO" id="GO:0005886">
    <property type="term" value="C:plasma membrane"/>
    <property type="evidence" value="ECO:0007669"/>
    <property type="project" value="UniProtKB-SubCell"/>
</dbReference>
<keyword evidence="2" id="KW-1134">Transmembrane beta strand</keyword>
<sequence length="513" mass="54369">MKMFHRSLHAVSTRTVLRRPGRSKSMSRFTTPALLIVSLAVAACGTLTRTAWTQPAVTIPQRWQAVSAAAGPTANSMMVGTPGTRSDASGSSRPSPAVAEAKSGGDTDIDPWWQAFGDPELDRLVARALAGNHDLKTAVANLRAAQFAVDLARANQLPTINASAGASDSHSLHGVHVVSHANSLLASASYVVDLWGALASSVDAARWQERATEQDERTARMTVASLVADEYWALALLTEQTEQSDASIRYGEQTLALTNIRYGSGAVTAVDLLAARQSLASLRASRYALLVQQTQAENALAILLGQPPGEVFVVPSARLMTPLPAVALGVPASVLARRPDVRSAELRTRATLATVDATRTSFYPNLTLTGSAGTTSDALRNLLQNPLGTIAANVAAPFLNVWTMKAQIGSAQTAYDAAAIAFAKTFYQALADVENALAARADYQVEITQWGAALEAAQQSEQRIGWQYQAGSIPLQNWLDAQQTTRNAAAELASARYAILTNQVALFVALGGR</sequence>
<dbReference type="SUPFAM" id="SSF56954">
    <property type="entry name" value="Outer membrane efflux proteins (OEP)"/>
    <property type="match status" value="1"/>
</dbReference>
<comment type="subcellular location">
    <subcellularLocation>
        <location evidence="2">Cell membrane</location>
        <topology evidence="2">Lipid-anchor</topology>
    </subcellularLocation>
</comment>
<comment type="caution">
    <text evidence="4">The sequence shown here is derived from an EMBL/GenBank/DDBJ whole genome shotgun (WGS) entry which is preliminary data.</text>
</comment>